<evidence type="ECO:0000259" key="2">
    <source>
        <dbReference type="Pfam" id="PF13635"/>
    </source>
</evidence>
<comment type="caution">
    <text evidence="3">The sequence shown here is derived from an EMBL/GenBank/DDBJ whole genome shotgun (WGS) entry which is preliminary data.</text>
</comment>
<evidence type="ECO:0000313" key="4">
    <source>
        <dbReference type="Proteomes" id="UP000234145"/>
    </source>
</evidence>
<proteinExistence type="predicted"/>
<sequence length="427" mass="51334">MNNQIKKEDFKLLIKEFHTDLLPETFQRELKIPFFSKKIITVYGPRRSGKSFYFLTLIKELLRQSIPRERILYLNFEDDRILPLDFKELNLLLEAYFELYPENKSKEIFLFFDEIQNIKNWEIFVRRIYDRENVRIFITGSSSKLLSKEIATSLRGRTISYSLYPLSFKEFLSFKNERIEKDFEYTSLRFKIKKLLEKYIEWGSFPEIVLEEDLILKRKILSEYFNSLVYRDLSERFSLENTDLLKDLLKFLFTNFTSYFSTNSYFNLIKQKLSVSRETISLYLSYIKETDYFSFLPLFSYSLKVQKINSKKIICLDNGLRNAVAFQFSQDRGKLIENIVGMNLKMKEKEIFFWKNKREVDFILKEKNNLSAVNVCFSQTLPQREIDGLLEVKERLKNIKELILITKDIQKEENGIKFIPLWKWLSV</sequence>
<protein>
    <submittedName>
        <fullName evidence="3">ATPase</fullName>
    </submittedName>
</protein>
<name>A0A2H9PBY0_9BACT</name>
<reference evidence="4" key="1">
    <citation type="submission" date="2017-09" db="EMBL/GenBank/DDBJ databases">
        <title>Depth-based differentiation of microbial function through sediment-hosted aquifers and enrichment of novel symbionts in the deep terrestrial subsurface.</title>
        <authorList>
            <person name="Probst A.J."/>
            <person name="Ladd B."/>
            <person name="Jarett J.K."/>
            <person name="Geller-Mcgrath D.E."/>
            <person name="Sieber C.M.K."/>
            <person name="Emerson J.B."/>
            <person name="Anantharaman K."/>
            <person name="Thomas B.C."/>
            <person name="Malmstrom R."/>
            <person name="Stieglmeier M."/>
            <person name="Klingl A."/>
            <person name="Woyke T."/>
            <person name="Ryan C.M."/>
            <person name="Banfield J.F."/>
        </authorList>
    </citation>
    <scope>NUCLEOTIDE SEQUENCE [LARGE SCALE GENOMIC DNA]</scope>
</reference>
<organism evidence="3 4">
    <name type="scientific">Candidatus Desantisbacteria bacterium CG_4_10_14_0_8_um_filter_39_17</name>
    <dbReference type="NCBI Taxonomy" id="1974542"/>
    <lineage>
        <taxon>Bacteria</taxon>
        <taxon>Candidatus Desantisiibacteriota</taxon>
    </lineage>
</organism>
<dbReference type="InterPro" id="IPR025420">
    <property type="entry name" value="DUF4143"/>
</dbReference>
<dbReference type="PANTHER" id="PTHR33295">
    <property type="entry name" value="ATPASE"/>
    <property type="match status" value="1"/>
</dbReference>
<dbReference type="Gene3D" id="3.40.50.300">
    <property type="entry name" value="P-loop containing nucleotide triphosphate hydrolases"/>
    <property type="match status" value="1"/>
</dbReference>
<dbReference type="SUPFAM" id="SSF52540">
    <property type="entry name" value="P-loop containing nucleoside triphosphate hydrolases"/>
    <property type="match status" value="1"/>
</dbReference>
<evidence type="ECO:0000313" key="3">
    <source>
        <dbReference type="EMBL" id="PIZ16542.1"/>
    </source>
</evidence>
<dbReference type="InterPro" id="IPR027417">
    <property type="entry name" value="P-loop_NTPase"/>
</dbReference>
<dbReference type="EMBL" id="PFMS01000043">
    <property type="protein sequence ID" value="PIZ16542.1"/>
    <property type="molecule type" value="Genomic_DNA"/>
</dbReference>
<feature type="domain" description="AAA" evidence="1">
    <location>
        <begin position="37"/>
        <end position="172"/>
    </location>
</feature>
<feature type="domain" description="DUF4143" evidence="2">
    <location>
        <begin position="231"/>
        <end position="376"/>
    </location>
</feature>
<evidence type="ECO:0000259" key="1">
    <source>
        <dbReference type="Pfam" id="PF13173"/>
    </source>
</evidence>
<gene>
    <name evidence="3" type="ORF">COY51_02530</name>
</gene>
<dbReference type="Pfam" id="PF13635">
    <property type="entry name" value="DUF4143"/>
    <property type="match status" value="1"/>
</dbReference>
<dbReference type="InterPro" id="IPR041682">
    <property type="entry name" value="AAA_14"/>
</dbReference>
<accession>A0A2H9PBY0</accession>
<dbReference type="AlphaFoldDB" id="A0A2H9PBY0"/>
<dbReference type="Proteomes" id="UP000234145">
    <property type="component" value="Unassembled WGS sequence"/>
</dbReference>
<dbReference type="Pfam" id="PF13173">
    <property type="entry name" value="AAA_14"/>
    <property type="match status" value="1"/>
</dbReference>
<dbReference type="PANTHER" id="PTHR33295:SF8">
    <property type="entry name" value="AAA+ ATPASE DOMAIN-CONTAINING PROTEIN"/>
    <property type="match status" value="1"/>
</dbReference>